<dbReference type="InterPro" id="IPR011701">
    <property type="entry name" value="MFS"/>
</dbReference>
<evidence type="ECO:0000256" key="3">
    <source>
        <dbReference type="ARBA" id="ARBA00022692"/>
    </source>
</evidence>
<dbReference type="EMBL" id="JXXR01000017">
    <property type="protein sequence ID" value="KJY70420.1"/>
    <property type="molecule type" value="Genomic_DNA"/>
</dbReference>
<keyword evidence="2" id="KW-1003">Cell membrane</keyword>
<dbReference type="GO" id="GO:0022857">
    <property type="term" value="F:transmembrane transporter activity"/>
    <property type="evidence" value="ECO:0007669"/>
    <property type="project" value="InterPro"/>
</dbReference>
<gene>
    <name evidence="6" type="ORF">TW71_16245</name>
</gene>
<keyword evidence="4" id="KW-1133">Transmembrane helix</keyword>
<evidence type="ECO:0000256" key="2">
    <source>
        <dbReference type="ARBA" id="ARBA00022475"/>
    </source>
</evidence>
<evidence type="ECO:0000256" key="4">
    <source>
        <dbReference type="ARBA" id="ARBA00022989"/>
    </source>
</evidence>
<dbReference type="PANTHER" id="PTHR43124:SF3">
    <property type="entry name" value="CHLORAMPHENICOL EFFLUX PUMP RV0191"/>
    <property type="match status" value="1"/>
</dbReference>
<evidence type="ECO:0000313" key="6">
    <source>
        <dbReference type="EMBL" id="KJY70420.1"/>
    </source>
</evidence>
<accession>A0A837G612</accession>
<dbReference type="InterPro" id="IPR036259">
    <property type="entry name" value="MFS_trans_sf"/>
</dbReference>
<dbReference type="SUPFAM" id="SSF103473">
    <property type="entry name" value="MFS general substrate transporter"/>
    <property type="match status" value="1"/>
</dbReference>
<dbReference type="CDD" id="cd17325">
    <property type="entry name" value="MFS_MdtG_SLC18_like"/>
    <property type="match status" value="1"/>
</dbReference>
<reference evidence="6" key="1">
    <citation type="journal article" date="2015" name="BMC Genomics">
        <title>Genome mining reveals unlocked bioactive potential of marine Gram-negative bacteria.</title>
        <authorList>
            <person name="Machado H."/>
            <person name="Sonnenschein E.C."/>
            <person name="Melchiorsen J."/>
            <person name="Gram L."/>
        </authorList>
    </citation>
    <scope>NUCLEOTIDE SEQUENCE</scope>
    <source>
        <strain evidence="6">S2052</strain>
    </source>
</reference>
<comment type="caution">
    <text evidence="6">The sequence shown here is derived from an EMBL/GenBank/DDBJ whole genome shotgun (WGS) entry which is preliminary data.</text>
</comment>
<proteinExistence type="predicted"/>
<dbReference type="Gene3D" id="1.20.1250.20">
    <property type="entry name" value="MFS general substrate transporter like domains"/>
    <property type="match status" value="2"/>
</dbReference>
<organism evidence="6">
    <name type="scientific">Vibrio coralliilyticus</name>
    <dbReference type="NCBI Taxonomy" id="190893"/>
    <lineage>
        <taxon>Bacteria</taxon>
        <taxon>Pseudomonadati</taxon>
        <taxon>Pseudomonadota</taxon>
        <taxon>Gammaproteobacteria</taxon>
        <taxon>Vibrionales</taxon>
        <taxon>Vibrionaceae</taxon>
        <taxon>Vibrio</taxon>
    </lineage>
</organism>
<dbReference type="PROSITE" id="PS50850">
    <property type="entry name" value="MFS"/>
    <property type="match status" value="1"/>
</dbReference>
<dbReference type="PROSITE" id="PS00216">
    <property type="entry name" value="SUGAR_TRANSPORT_1"/>
    <property type="match status" value="1"/>
</dbReference>
<comment type="subcellular location">
    <subcellularLocation>
        <location evidence="1">Cell membrane</location>
        <topology evidence="1">Multi-pass membrane protein</topology>
    </subcellularLocation>
</comment>
<dbReference type="InterPro" id="IPR050189">
    <property type="entry name" value="MFS_Efflux_Transporters"/>
</dbReference>
<dbReference type="AlphaFoldDB" id="A0A837G612"/>
<keyword evidence="3" id="KW-0812">Transmembrane</keyword>
<keyword evidence="5" id="KW-0472">Membrane</keyword>
<dbReference type="InterPro" id="IPR005829">
    <property type="entry name" value="Sugar_transporter_CS"/>
</dbReference>
<dbReference type="PANTHER" id="PTHR43124">
    <property type="entry name" value="PURINE EFFLUX PUMP PBUE"/>
    <property type="match status" value="1"/>
</dbReference>
<evidence type="ECO:0000256" key="5">
    <source>
        <dbReference type="ARBA" id="ARBA00023136"/>
    </source>
</evidence>
<sequence length="849" mass="93269">MDTAYMDKTKRFISLRAKLILAIVAVLLFSNGLNTTLNYLNFDKRLTQTSDSTYQVVLDETDNDIRQAMSLGLPLSSISNIQSLIERRSELVDGISKIQVVNSADEVLFTTGVAKFDTDRLLTTDIVNTFDVKEGELRLYYSPLYLDQIKQDLLSQQIMDTFLWVMIAAVIGYLALNSLIDFLLKKVKSATNAIDTQGLPDNQLLAAAKTHIIADRSGSKWDKIRARYFPLLIILLAIVLTVTSNLGSSYQSLSKFSVVYENQLEQKSNLIGDTLSHMIGRLIVEGVPLDRLAGLEEEFSAYIEHHPELLSIRLERDTAAIYQHPKFFPDYVEASELSIPIDDTGIIKLQMMADTNIIPQMIKDSIMDMITVLVASGLFVIEIILFICNFMIIKPWKQIKQLIVMGDHKQVPYIVNVQSNDEFGTLIGKLNKLVKGSFANKDLPTRNIQDYRFVRLPLFILIFSEAASLAFFPNFVASLPSTHNLIPADLVTSLPISLFMLCWAISLPFAGYWSDKVGRRKSLIAGGLLTSVGLVATALSPNLELLLIARAVTAVGYGIVFISAQGYVTDTTNSHNRTKGMSTFLSAFFSGSLCGAAIGGVLADKLGYSVTFLLAAAFAIVGVMLVISFFDRGEANSESKPVRLSDFKVLLSNKYFALITFFSAIPAKIVLTGFLYYICPVYLQSLGESSAVSGRVMMTYGLAIIVISPLAAILVDKWNNKIAFIFIGGILSAGALINIMMLPGTFGLLLIVILVGIAHGICVSPQVPLIIDLLSDSGLDKGKTIGIFRLTERIGNIAGPLVAGLALSVLGFQDTIMLFGVALLISSIVLLSFYSLFTRRDKNQMEVVK</sequence>
<name>A0A837G612_9VIBR</name>
<evidence type="ECO:0000256" key="1">
    <source>
        <dbReference type="ARBA" id="ARBA00004651"/>
    </source>
</evidence>
<protein>
    <submittedName>
        <fullName evidence="6">Transporter</fullName>
    </submittedName>
</protein>
<dbReference type="InterPro" id="IPR020846">
    <property type="entry name" value="MFS_dom"/>
</dbReference>
<dbReference type="Pfam" id="PF07690">
    <property type="entry name" value="MFS_1"/>
    <property type="match status" value="1"/>
</dbReference>
<dbReference type="GO" id="GO:0005886">
    <property type="term" value="C:plasma membrane"/>
    <property type="evidence" value="ECO:0007669"/>
    <property type="project" value="UniProtKB-SubCell"/>
</dbReference>